<dbReference type="SMART" id="SM00091">
    <property type="entry name" value="PAS"/>
    <property type="match status" value="2"/>
</dbReference>
<dbReference type="Pfam" id="PF00990">
    <property type="entry name" value="GGDEF"/>
    <property type="match status" value="1"/>
</dbReference>
<dbReference type="SMART" id="SM00267">
    <property type="entry name" value="GGDEF"/>
    <property type="match status" value="1"/>
</dbReference>
<reference evidence="8" key="1">
    <citation type="submission" date="2015-08" db="EMBL/GenBank/DDBJ databases">
        <title>Genome sequence of the strict anaerobe Clostridium homopropionicum LuHBu1 (DSM 5847T).</title>
        <authorList>
            <person name="Poehlein A."/>
            <person name="Beck M."/>
            <person name="Schiel-Bengelsdorf B."/>
            <person name="Bengelsdorf F.R."/>
            <person name="Daniel R."/>
            <person name="Duerre P."/>
        </authorList>
    </citation>
    <scope>NUCLEOTIDE SEQUENCE [LARGE SCALE GENOMIC DNA]</scope>
    <source>
        <strain evidence="8">DSM 5847</strain>
    </source>
</reference>
<dbReference type="FunFam" id="3.30.70.270:FF:000001">
    <property type="entry name" value="Diguanylate cyclase domain protein"/>
    <property type="match status" value="1"/>
</dbReference>
<dbReference type="Pfam" id="PF08447">
    <property type="entry name" value="PAS_3"/>
    <property type="match status" value="1"/>
</dbReference>
<dbReference type="SUPFAM" id="SSF55073">
    <property type="entry name" value="Nucleotide cyclase"/>
    <property type="match status" value="1"/>
</dbReference>
<dbReference type="NCBIfam" id="TIGR00254">
    <property type="entry name" value="GGDEF"/>
    <property type="match status" value="1"/>
</dbReference>
<dbReference type="PATRIC" id="fig|1121318.3.peg.2236"/>
<dbReference type="SUPFAM" id="SSF55785">
    <property type="entry name" value="PYP-like sensor domain (PAS domain)"/>
    <property type="match status" value="2"/>
</dbReference>
<gene>
    <name evidence="7" type="primary">cph2_5</name>
    <name evidence="7" type="ORF">CLHOM_22260</name>
</gene>
<dbReference type="STRING" id="36844.SAMN04488501_11374"/>
<dbReference type="SMART" id="SM00052">
    <property type="entry name" value="EAL"/>
    <property type="match status" value="1"/>
</dbReference>
<evidence type="ECO:0000259" key="6">
    <source>
        <dbReference type="PROSITE" id="PS50887"/>
    </source>
</evidence>
<dbReference type="InterPro" id="IPR035965">
    <property type="entry name" value="PAS-like_dom_sf"/>
</dbReference>
<dbReference type="InterPro" id="IPR043128">
    <property type="entry name" value="Rev_trsase/Diguanyl_cyclase"/>
</dbReference>
<evidence type="ECO:0000256" key="2">
    <source>
        <dbReference type="SAM" id="Phobius"/>
    </source>
</evidence>
<keyword evidence="1" id="KW-0175">Coiled coil</keyword>
<keyword evidence="2" id="KW-0812">Transmembrane</keyword>
<dbReference type="CDD" id="cd00130">
    <property type="entry name" value="PAS"/>
    <property type="match status" value="2"/>
</dbReference>
<name>A0A0L6Z8Z1_9CLOT</name>
<dbReference type="Gene3D" id="3.20.20.450">
    <property type="entry name" value="EAL domain"/>
    <property type="match status" value="1"/>
</dbReference>
<dbReference type="CDD" id="cd01948">
    <property type="entry name" value="EAL"/>
    <property type="match status" value="1"/>
</dbReference>
<feature type="domain" description="EAL" evidence="5">
    <location>
        <begin position="529"/>
        <end position="786"/>
    </location>
</feature>
<dbReference type="PANTHER" id="PTHR44757">
    <property type="entry name" value="DIGUANYLATE CYCLASE DGCP"/>
    <property type="match status" value="1"/>
</dbReference>
<dbReference type="PROSITE" id="PS50887">
    <property type="entry name" value="GGDEF"/>
    <property type="match status" value="1"/>
</dbReference>
<dbReference type="InterPro" id="IPR029787">
    <property type="entry name" value="Nucleotide_cyclase"/>
</dbReference>
<dbReference type="InterPro" id="IPR052155">
    <property type="entry name" value="Biofilm_reg_signaling"/>
</dbReference>
<dbReference type="Gene3D" id="3.30.450.20">
    <property type="entry name" value="PAS domain"/>
    <property type="match status" value="2"/>
</dbReference>
<dbReference type="PROSITE" id="PS50883">
    <property type="entry name" value="EAL"/>
    <property type="match status" value="1"/>
</dbReference>
<dbReference type="Proteomes" id="UP000037043">
    <property type="component" value="Unassembled WGS sequence"/>
</dbReference>
<dbReference type="InterPro" id="IPR000160">
    <property type="entry name" value="GGDEF_dom"/>
</dbReference>
<dbReference type="InterPro" id="IPR000014">
    <property type="entry name" value="PAS"/>
</dbReference>
<evidence type="ECO:0000313" key="8">
    <source>
        <dbReference type="Proteomes" id="UP000037043"/>
    </source>
</evidence>
<evidence type="ECO:0000259" key="4">
    <source>
        <dbReference type="PROSITE" id="PS50113"/>
    </source>
</evidence>
<dbReference type="PROSITE" id="PS50112">
    <property type="entry name" value="PAS"/>
    <property type="match status" value="1"/>
</dbReference>
<sequence length="794" mass="91316">MPNNYFAIIYLMNISINKYIYTILIAIILSLMYYIIKFKNIFMHTNTGYNSNIKETSEEISLFDDKNSLANSILDNANLIILVWKGAGNLIKFNNYAEKLTNFKESEMLGSGWDGRLVDKPLKASMMLGFKDLANGIIVEPHETYVLDRLGKKISVFWNNSVIYEDNKPSIFIAMGTDISARKNAEEKLLKSYNTLEILNEKLYSAQEELKRRYKQLEESQNSLREMEERTRLALEGSKDGIWDWKIKDNIFSLSLRLKIMLGFTDKDLEDKISSWIKLIHPEDLQLFQHAMKNHLDRKTSFLNINVRMKTKVGIYKWILVRGKAIFDDNSSPVRIAGSTTDITKRKKNEETIYNLAYYDTLTNLPNRTLLNKMLEKELTNSILNSSKLAMLYMDLDNFKSINDTFGHSFGDKLLIEVTRSFNNLLEYNMTLSRLGGDEFMILIPKINNNLSATRLANKILKTLYRPFNINGNSVFVTASIGIVTYPDDGTNIQSLLMNADTAMYHAKAQGKNNFQFFSKELNDQIVKKTELEKTLRFALLNKKEKEFTVYYQPQVRADNSELIGLEALVRWNHPKLGFIPPSQFIPIAEETGLIKEIDEYVLRTACNQLIEWQRKGYNIVPVSVNISANQFKHKSLFEKIRNILSETNLSPQWLHIEITESATIDDINQTIKILNNFKSIGLKVHLDDFGTGYSSLNHLKSLPINTLKIDKSFVDQIAYREQEKAIAHTLIQLAHNLNMEVIAEGVETQEQLAVLQAQHCDGIQGYFFSKPLPPDQLESLLSLHFLESEKNIV</sequence>
<comment type="caution">
    <text evidence="7">The sequence shown here is derived from an EMBL/GenBank/DDBJ whole genome shotgun (WGS) entry which is preliminary data.</text>
</comment>
<evidence type="ECO:0000313" key="7">
    <source>
        <dbReference type="EMBL" id="KOA19435.1"/>
    </source>
</evidence>
<protein>
    <submittedName>
        <fullName evidence="7">Phytochrome-like protein cph2</fullName>
    </submittedName>
</protein>
<feature type="domain" description="PAS" evidence="3">
    <location>
        <begin position="227"/>
        <end position="299"/>
    </location>
</feature>
<evidence type="ECO:0000259" key="5">
    <source>
        <dbReference type="PROSITE" id="PS50883"/>
    </source>
</evidence>
<proteinExistence type="predicted"/>
<dbReference type="SMART" id="SM00086">
    <property type="entry name" value="PAC"/>
    <property type="match status" value="2"/>
</dbReference>
<dbReference type="AlphaFoldDB" id="A0A0L6Z8Z1"/>
<keyword evidence="2" id="KW-0472">Membrane</keyword>
<dbReference type="InterPro" id="IPR000700">
    <property type="entry name" value="PAS-assoc_C"/>
</dbReference>
<evidence type="ECO:0000256" key="1">
    <source>
        <dbReference type="SAM" id="Coils"/>
    </source>
</evidence>
<dbReference type="Gene3D" id="3.30.70.270">
    <property type="match status" value="1"/>
</dbReference>
<dbReference type="EMBL" id="LHUR01000024">
    <property type="protein sequence ID" value="KOA19435.1"/>
    <property type="molecule type" value="Genomic_DNA"/>
</dbReference>
<accession>A0A0L6Z8Z1</accession>
<dbReference type="PANTHER" id="PTHR44757:SF2">
    <property type="entry name" value="BIOFILM ARCHITECTURE MAINTENANCE PROTEIN MBAA"/>
    <property type="match status" value="1"/>
</dbReference>
<dbReference type="RefSeq" id="WP_052221743.1">
    <property type="nucleotide sequence ID" value="NZ_LHUR01000024.1"/>
</dbReference>
<dbReference type="CDD" id="cd01949">
    <property type="entry name" value="GGDEF"/>
    <property type="match status" value="1"/>
</dbReference>
<dbReference type="SUPFAM" id="SSF141868">
    <property type="entry name" value="EAL domain-like"/>
    <property type="match status" value="1"/>
</dbReference>
<organism evidence="7 8">
    <name type="scientific">Clostridium homopropionicum DSM 5847</name>
    <dbReference type="NCBI Taxonomy" id="1121318"/>
    <lineage>
        <taxon>Bacteria</taxon>
        <taxon>Bacillati</taxon>
        <taxon>Bacillota</taxon>
        <taxon>Clostridia</taxon>
        <taxon>Eubacteriales</taxon>
        <taxon>Clostridiaceae</taxon>
        <taxon>Clostridium</taxon>
    </lineage>
</organism>
<feature type="domain" description="PAC" evidence="4">
    <location>
        <begin position="303"/>
        <end position="355"/>
    </location>
</feature>
<dbReference type="NCBIfam" id="TIGR00229">
    <property type="entry name" value="sensory_box"/>
    <property type="match status" value="2"/>
</dbReference>
<dbReference type="InterPro" id="IPR001633">
    <property type="entry name" value="EAL_dom"/>
</dbReference>
<dbReference type="FunFam" id="3.20.20.450:FF:000001">
    <property type="entry name" value="Cyclic di-GMP phosphodiesterase yahA"/>
    <property type="match status" value="1"/>
</dbReference>
<keyword evidence="8" id="KW-1185">Reference proteome</keyword>
<feature type="transmembrane region" description="Helical" evidence="2">
    <location>
        <begin position="19"/>
        <end position="36"/>
    </location>
</feature>
<evidence type="ECO:0000259" key="3">
    <source>
        <dbReference type="PROSITE" id="PS50112"/>
    </source>
</evidence>
<dbReference type="Pfam" id="PF00563">
    <property type="entry name" value="EAL"/>
    <property type="match status" value="1"/>
</dbReference>
<feature type="domain" description="GGDEF" evidence="6">
    <location>
        <begin position="387"/>
        <end position="520"/>
    </location>
</feature>
<keyword evidence="2" id="KW-1133">Transmembrane helix</keyword>
<feature type="coiled-coil region" evidence="1">
    <location>
        <begin position="182"/>
        <end position="230"/>
    </location>
</feature>
<dbReference type="InterPro" id="IPR001610">
    <property type="entry name" value="PAC"/>
</dbReference>
<dbReference type="PROSITE" id="PS50113">
    <property type="entry name" value="PAC"/>
    <property type="match status" value="1"/>
</dbReference>
<dbReference type="InterPro" id="IPR013655">
    <property type="entry name" value="PAS_fold_3"/>
</dbReference>
<dbReference type="InterPro" id="IPR035919">
    <property type="entry name" value="EAL_sf"/>
</dbReference>